<comment type="caution">
    <text evidence="1">The sequence shown here is derived from an EMBL/GenBank/DDBJ whole genome shotgun (WGS) entry which is preliminary data.</text>
</comment>
<keyword evidence="2" id="KW-1185">Reference proteome</keyword>
<dbReference type="AlphaFoldDB" id="A0A4R1Z3Y1"/>
<organism evidence="1 2">
    <name type="scientific">Rhodovulum steppense</name>
    <dbReference type="NCBI Taxonomy" id="540251"/>
    <lineage>
        <taxon>Bacteria</taxon>
        <taxon>Pseudomonadati</taxon>
        <taxon>Pseudomonadota</taxon>
        <taxon>Alphaproteobacteria</taxon>
        <taxon>Rhodobacterales</taxon>
        <taxon>Paracoccaceae</taxon>
        <taxon>Rhodovulum</taxon>
    </lineage>
</organism>
<accession>A0A4R1Z3Y1</accession>
<evidence type="ECO:0000313" key="2">
    <source>
        <dbReference type="Proteomes" id="UP000295277"/>
    </source>
</evidence>
<dbReference type="Proteomes" id="UP000295277">
    <property type="component" value="Unassembled WGS sequence"/>
</dbReference>
<protein>
    <submittedName>
        <fullName evidence="1">Uncharacterized protein</fullName>
    </submittedName>
</protein>
<reference evidence="1 2" key="1">
    <citation type="submission" date="2019-03" db="EMBL/GenBank/DDBJ databases">
        <title>Genomic Encyclopedia of Type Strains, Phase IV (KMG-IV): sequencing the most valuable type-strain genomes for metagenomic binning, comparative biology and taxonomic classification.</title>
        <authorList>
            <person name="Goeker M."/>
        </authorList>
    </citation>
    <scope>NUCLEOTIDE SEQUENCE [LARGE SCALE GENOMIC DNA]</scope>
    <source>
        <strain evidence="1 2">DSM 21153</strain>
    </source>
</reference>
<sequence length="248" mass="25557">MGDLDRLNSKLAKLKGKDDGQIRASATDSIVSALLTEIEETILPREMILTNESGNRFVLVVAGRRLLALSGHGAEEEGSEGREDAAARIIAVFRGPFRTFLDNAREISIDAARPPNRIDPTMIGCSVETLTAALVGPGQASVADPVAAACDLAVAGLRLVGGDVVGRSGDAAHLARLEQFAGVGGAGLGQLAGDDTDAPCCVFLSDAGREDAILARIAFRGAAALILAPPEARAELIALCREPIPAAG</sequence>
<name>A0A4R1Z3Y1_9RHOB</name>
<dbReference type="OrthoDB" id="7865062at2"/>
<dbReference type="RefSeq" id="WP_132693168.1">
    <property type="nucleotide sequence ID" value="NZ_SLVM01000001.1"/>
</dbReference>
<evidence type="ECO:0000313" key="1">
    <source>
        <dbReference type="EMBL" id="TCM88166.1"/>
    </source>
</evidence>
<gene>
    <name evidence="1" type="ORF">EV216_101179</name>
</gene>
<proteinExistence type="predicted"/>
<dbReference type="EMBL" id="SLVM01000001">
    <property type="protein sequence ID" value="TCM88166.1"/>
    <property type="molecule type" value="Genomic_DNA"/>
</dbReference>